<feature type="domain" description="PSI" evidence="9">
    <location>
        <begin position="357"/>
        <end position="402"/>
    </location>
</feature>
<evidence type="ECO:0000256" key="7">
    <source>
        <dbReference type="SAM" id="MobiDB-lite"/>
    </source>
</evidence>
<dbReference type="InterPro" id="IPR016201">
    <property type="entry name" value="PSI"/>
</dbReference>
<dbReference type="Proteomes" id="UP001642540">
    <property type="component" value="Unassembled WGS sequence"/>
</dbReference>
<dbReference type="InterPro" id="IPR031152">
    <property type="entry name" value="PLXDC"/>
</dbReference>
<keyword evidence="3" id="KW-0732">Signal</keyword>
<evidence type="ECO:0000313" key="11">
    <source>
        <dbReference type="Proteomes" id="UP001642540"/>
    </source>
</evidence>
<name>A0ABP1QRH1_9HEXA</name>
<evidence type="ECO:0000256" key="1">
    <source>
        <dbReference type="ARBA" id="ARBA00004479"/>
    </source>
</evidence>
<evidence type="ECO:0000256" key="3">
    <source>
        <dbReference type="ARBA" id="ARBA00022729"/>
    </source>
</evidence>
<feature type="transmembrane region" description="Helical" evidence="8">
    <location>
        <begin position="468"/>
        <end position="490"/>
    </location>
</feature>
<evidence type="ECO:0000256" key="5">
    <source>
        <dbReference type="ARBA" id="ARBA00023136"/>
    </source>
</evidence>
<proteinExistence type="predicted"/>
<comment type="subcellular location">
    <subcellularLocation>
        <location evidence="1">Membrane</location>
        <topology evidence="1">Single-pass type I membrane protein</topology>
    </subcellularLocation>
</comment>
<gene>
    <name evidence="10" type="ORF">ODALV1_LOCUS14337</name>
</gene>
<feature type="region of interest" description="Disordered" evidence="7">
    <location>
        <begin position="24"/>
        <end position="100"/>
    </location>
</feature>
<accession>A0ABP1QRH1</accession>
<reference evidence="10 11" key="1">
    <citation type="submission" date="2024-08" db="EMBL/GenBank/DDBJ databases">
        <authorList>
            <person name="Cucini C."/>
            <person name="Frati F."/>
        </authorList>
    </citation>
    <scope>NUCLEOTIDE SEQUENCE [LARGE SCALE GENOMIC DNA]</scope>
</reference>
<evidence type="ECO:0000256" key="6">
    <source>
        <dbReference type="ARBA" id="ARBA00023180"/>
    </source>
</evidence>
<evidence type="ECO:0000259" key="9">
    <source>
        <dbReference type="SMART" id="SM00423"/>
    </source>
</evidence>
<evidence type="ECO:0000256" key="2">
    <source>
        <dbReference type="ARBA" id="ARBA00022692"/>
    </source>
</evidence>
<protein>
    <recommendedName>
        <fullName evidence="9">PSI domain-containing protein</fullName>
    </recommendedName>
</protein>
<dbReference type="PANTHER" id="PTHR13055:SF12">
    <property type="entry name" value="LD40707P"/>
    <property type="match status" value="1"/>
</dbReference>
<comment type="caution">
    <text evidence="10">The sequence shown here is derived from an EMBL/GenBank/DDBJ whole genome shotgun (WGS) entry which is preliminary data.</text>
</comment>
<keyword evidence="4 8" id="KW-1133">Transmembrane helix</keyword>
<keyword evidence="2 8" id="KW-0812">Transmembrane</keyword>
<sequence length="524" mass="59082">MKLSFELANAESKNNLFYEIIPSGYRRKRDVTPPPEVPDDKRELLKGPGPTGKKFIPDDTKVLPTVQSPENSTNSNGLNPSLPNQTSQQVDIGNNGATSEATKFDENLPFADEDLLFDGNSSYLQPVKNNTYYQQPQQTITLRKVGNFRYYTVQYDTDGVSKYWIDMKSNYKAKTHDMLSNAHRRAATVKPNFPLLFYGHQVPNLTVATGGFIYLGDQVHQWLAATQYVAPLMANFDSSTSTHATVNYINENDFFAVEWNQVRLQDSPQVGPFTFQTTLFRNGTIVFVYKTIPIPVTAINDTHHPVKVGLSDAYIKDKNMLFVRQKTIYEYDRIDVKQHLSTNITNGTAIIFTPLTTCLEMSSCEDCTTANLSFKCAWCPAANRCSNGTDRLYQDWTQKGCDKPRGNISSESLCSSIRRDASSTYNTSSDHGHYEDFDHDHHGSEEKITEYVKKVKAPESEGMSASGVIGVMFLLMLVFGAVGWLAYAYFFPHSPSGQMLIRYRPSQWAFRRGEARYTAASIHM</sequence>
<keyword evidence="11" id="KW-1185">Reference proteome</keyword>
<keyword evidence="5 8" id="KW-0472">Membrane</keyword>
<dbReference type="EMBL" id="CAXLJM020000045">
    <property type="protein sequence ID" value="CAL8110537.1"/>
    <property type="molecule type" value="Genomic_DNA"/>
</dbReference>
<evidence type="ECO:0000256" key="4">
    <source>
        <dbReference type="ARBA" id="ARBA00022989"/>
    </source>
</evidence>
<organism evidence="10 11">
    <name type="scientific">Orchesella dallaii</name>
    <dbReference type="NCBI Taxonomy" id="48710"/>
    <lineage>
        <taxon>Eukaryota</taxon>
        <taxon>Metazoa</taxon>
        <taxon>Ecdysozoa</taxon>
        <taxon>Arthropoda</taxon>
        <taxon>Hexapoda</taxon>
        <taxon>Collembola</taxon>
        <taxon>Entomobryomorpha</taxon>
        <taxon>Entomobryoidea</taxon>
        <taxon>Orchesellidae</taxon>
        <taxon>Orchesellinae</taxon>
        <taxon>Orchesella</taxon>
    </lineage>
</organism>
<dbReference type="PANTHER" id="PTHR13055">
    <property type="entry name" value="TUMOR ENDOTHELIAL MARKER 7 RELATED"/>
    <property type="match status" value="1"/>
</dbReference>
<evidence type="ECO:0000256" key="8">
    <source>
        <dbReference type="SAM" id="Phobius"/>
    </source>
</evidence>
<dbReference type="SMART" id="SM00423">
    <property type="entry name" value="PSI"/>
    <property type="match status" value="1"/>
</dbReference>
<evidence type="ECO:0000313" key="10">
    <source>
        <dbReference type="EMBL" id="CAL8110537.1"/>
    </source>
</evidence>
<dbReference type="Pfam" id="PF01437">
    <property type="entry name" value="PSI"/>
    <property type="match status" value="1"/>
</dbReference>
<keyword evidence="6" id="KW-0325">Glycoprotein</keyword>
<feature type="compositionally biased region" description="Polar residues" evidence="7">
    <location>
        <begin position="65"/>
        <end position="100"/>
    </location>
</feature>
<dbReference type="InterPro" id="IPR002165">
    <property type="entry name" value="Plexin_repeat"/>
</dbReference>